<evidence type="ECO:0000313" key="5">
    <source>
        <dbReference type="Proteomes" id="UP000186769"/>
    </source>
</evidence>
<dbReference type="SUPFAM" id="SSF49493">
    <property type="entry name" value="HSP40/DnaJ peptide-binding domain"/>
    <property type="match status" value="2"/>
</dbReference>
<dbReference type="InterPro" id="IPR008971">
    <property type="entry name" value="HSP40/DnaJ_pept-bd"/>
</dbReference>
<gene>
    <name evidence="4" type="ORF">BKH15_05030</name>
</gene>
<dbReference type="InterPro" id="IPR002939">
    <property type="entry name" value="DnaJ_C"/>
</dbReference>
<dbReference type="EMBL" id="MSKW01000010">
    <property type="protein sequence ID" value="OLO77953.1"/>
    <property type="molecule type" value="Genomic_DNA"/>
</dbReference>
<reference evidence="4 5" key="1">
    <citation type="submission" date="2016-12" db="EMBL/GenBank/DDBJ databases">
        <title>Genomic comparison of strains in the 'Actinomyces naeslundii' group.</title>
        <authorList>
            <person name="Mughal S.R."/>
            <person name="Do T."/>
            <person name="Gilbert S.C."/>
            <person name="Witherden E.A."/>
            <person name="Didelot X."/>
            <person name="Beighton D."/>
        </authorList>
    </citation>
    <scope>NUCLEOTIDE SEQUENCE [LARGE SCALE GENOMIC DNA]</scope>
    <source>
        <strain evidence="4 5">G53E</strain>
    </source>
</reference>
<feature type="domain" description="J" evidence="3">
    <location>
        <begin position="10"/>
        <end position="75"/>
    </location>
</feature>
<keyword evidence="1" id="KW-0143">Chaperone</keyword>
<name>A0A1Q8XCA9_9ACTO</name>
<accession>A0A1Q8XCA9</accession>
<dbReference type="Pfam" id="PF01556">
    <property type="entry name" value="DnaJ_C"/>
    <property type="match status" value="1"/>
</dbReference>
<dbReference type="PANTHER" id="PTHR43096:SF52">
    <property type="entry name" value="DNAJ HOMOLOG 1, MITOCHONDRIAL-RELATED"/>
    <property type="match status" value="1"/>
</dbReference>
<evidence type="ECO:0000256" key="2">
    <source>
        <dbReference type="SAM" id="MobiDB-lite"/>
    </source>
</evidence>
<proteinExistence type="predicted"/>
<dbReference type="SUPFAM" id="SSF46565">
    <property type="entry name" value="Chaperone J-domain"/>
    <property type="match status" value="1"/>
</dbReference>
<evidence type="ECO:0000256" key="1">
    <source>
        <dbReference type="ARBA" id="ARBA00023186"/>
    </source>
</evidence>
<dbReference type="InterPro" id="IPR036869">
    <property type="entry name" value="J_dom_sf"/>
</dbReference>
<dbReference type="GO" id="GO:0051082">
    <property type="term" value="F:unfolded protein binding"/>
    <property type="evidence" value="ECO:0007669"/>
    <property type="project" value="InterPro"/>
</dbReference>
<comment type="caution">
    <text evidence="4">The sequence shown here is derived from an EMBL/GenBank/DDBJ whole genome shotgun (WGS) entry which is preliminary data.</text>
</comment>
<dbReference type="InterPro" id="IPR001623">
    <property type="entry name" value="DnaJ_domain"/>
</dbReference>
<evidence type="ECO:0000259" key="3">
    <source>
        <dbReference type="PROSITE" id="PS50076"/>
    </source>
</evidence>
<feature type="compositionally biased region" description="Gly residues" evidence="2">
    <location>
        <begin position="143"/>
        <end position="157"/>
    </location>
</feature>
<dbReference type="GO" id="GO:0006260">
    <property type="term" value="P:DNA replication"/>
    <property type="evidence" value="ECO:0007669"/>
    <property type="project" value="UniProtKB-KW"/>
</dbReference>
<dbReference type="SMART" id="SM00271">
    <property type="entry name" value="DnaJ"/>
    <property type="match status" value="1"/>
</dbReference>
<dbReference type="AlphaFoldDB" id="A0A1Q8XCA9"/>
<dbReference type="RefSeq" id="WP_009407621.1">
    <property type="nucleotide sequence ID" value="NZ_CAURWH010000061.1"/>
</dbReference>
<sequence length="347" mass="35963">MASQDWMTKDFYAVLGVSKDADAAAIKKAYRTLAKKYHPDRNPDDAAAAEKFKEIGEAYAVLSDEAERKQYDAIRSMAGGGARFQAGGPGGAGGAGFEDIFSSMFGGQGGGVRFETGGGAGEPDLDDLLRMFGGTPSPTRSGGRSGPFGFGGFGGFGSQPQPQKGSDVLTSATLDLRDAVAGTTVELTADGRTMKVRIPAGVRDGQKIRLRGKGRAGLNGGENGDMVVTISIKKHPVYSVDPVDGANLRMDLPVTLREAALGATVEVPLLDGGTSKIKIKPGTSSGTVMRLRGKGATTGKKTGDLLVTIQVAVPKKLSKAAKQALEAFDEAMGDTDPRATLMEEAAT</sequence>
<dbReference type="GO" id="GO:0042026">
    <property type="term" value="P:protein refolding"/>
    <property type="evidence" value="ECO:0007669"/>
    <property type="project" value="TreeGrafter"/>
</dbReference>
<dbReference type="Gene3D" id="1.10.287.110">
    <property type="entry name" value="DnaJ domain"/>
    <property type="match status" value="1"/>
</dbReference>
<dbReference type="CDD" id="cd06257">
    <property type="entry name" value="DnaJ"/>
    <property type="match status" value="1"/>
</dbReference>
<protein>
    <submittedName>
        <fullName evidence="4">Molecular chaperone DnaJ</fullName>
    </submittedName>
</protein>
<dbReference type="GO" id="GO:0005737">
    <property type="term" value="C:cytoplasm"/>
    <property type="evidence" value="ECO:0007669"/>
    <property type="project" value="TreeGrafter"/>
</dbReference>
<dbReference type="Gene3D" id="2.60.260.20">
    <property type="entry name" value="Urease metallochaperone UreE, N-terminal domain"/>
    <property type="match status" value="2"/>
</dbReference>
<dbReference type="PANTHER" id="PTHR43096">
    <property type="entry name" value="DNAJ HOMOLOG 1, MITOCHONDRIAL-RELATED"/>
    <property type="match status" value="1"/>
</dbReference>
<dbReference type="Pfam" id="PF00226">
    <property type="entry name" value="DnaJ"/>
    <property type="match status" value="1"/>
</dbReference>
<dbReference type="InterPro" id="IPR018253">
    <property type="entry name" value="DnaJ_domain_CS"/>
</dbReference>
<dbReference type="PRINTS" id="PR00625">
    <property type="entry name" value="JDOMAIN"/>
</dbReference>
<dbReference type="PROSITE" id="PS50076">
    <property type="entry name" value="DNAJ_2"/>
    <property type="match status" value="1"/>
</dbReference>
<dbReference type="PROSITE" id="PS00636">
    <property type="entry name" value="DNAJ_1"/>
    <property type="match status" value="1"/>
</dbReference>
<dbReference type="Proteomes" id="UP000186769">
    <property type="component" value="Unassembled WGS sequence"/>
</dbReference>
<evidence type="ECO:0000313" key="4">
    <source>
        <dbReference type="EMBL" id="OLO77953.1"/>
    </source>
</evidence>
<dbReference type="FunFam" id="2.60.260.20:FF:000013">
    <property type="entry name" value="DnaJ subfamily B member 11"/>
    <property type="match status" value="1"/>
</dbReference>
<feature type="region of interest" description="Disordered" evidence="2">
    <location>
        <begin position="136"/>
        <end position="167"/>
    </location>
</feature>
<organism evidence="4 5">
    <name type="scientific">Actinomyces oris</name>
    <dbReference type="NCBI Taxonomy" id="544580"/>
    <lineage>
        <taxon>Bacteria</taxon>
        <taxon>Bacillati</taxon>
        <taxon>Actinomycetota</taxon>
        <taxon>Actinomycetes</taxon>
        <taxon>Actinomycetales</taxon>
        <taxon>Actinomycetaceae</taxon>
        <taxon>Actinomyces</taxon>
    </lineage>
</organism>
<dbReference type="CDD" id="cd10747">
    <property type="entry name" value="DnaJ_C"/>
    <property type="match status" value="1"/>
</dbReference>